<dbReference type="InterPro" id="IPR013783">
    <property type="entry name" value="Ig-like_fold"/>
</dbReference>
<dbReference type="Pfam" id="PF03009">
    <property type="entry name" value="GDPD"/>
    <property type="match status" value="1"/>
</dbReference>
<dbReference type="InterPro" id="IPR002044">
    <property type="entry name" value="CBM20"/>
</dbReference>
<accession>A0AAE0SAR7</accession>
<evidence type="ECO:0000259" key="3">
    <source>
        <dbReference type="PROSITE" id="PS51166"/>
    </source>
</evidence>
<dbReference type="SUPFAM" id="SSF49452">
    <property type="entry name" value="Starch-binding domain-like"/>
    <property type="match status" value="1"/>
</dbReference>
<keyword evidence="1" id="KW-0378">Hydrolase</keyword>
<evidence type="ECO:0000259" key="4">
    <source>
        <dbReference type="PROSITE" id="PS51704"/>
    </source>
</evidence>
<evidence type="ECO:0000256" key="2">
    <source>
        <dbReference type="SAM" id="MobiDB-lite"/>
    </source>
</evidence>
<organism evidence="5 6">
    <name type="scientific">Potamilus streckersoni</name>
    <dbReference type="NCBI Taxonomy" id="2493646"/>
    <lineage>
        <taxon>Eukaryota</taxon>
        <taxon>Metazoa</taxon>
        <taxon>Spiralia</taxon>
        <taxon>Lophotrochozoa</taxon>
        <taxon>Mollusca</taxon>
        <taxon>Bivalvia</taxon>
        <taxon>Autobranchia</taxon>
        <taxon>Heteroconchia</taxon>
        <taxon>Palaeoheterodonta</taxon>
        <taxon>Unionida</taxon>
        <taxon>Unionoidea</taxon>
        <taxon>Unionidae</taxon>
        <taxon>Ambleminae</taxon>
        <taxon>Lampsilini</taxon>
        <taxon>Potamilus</taxon>
    </lineage>
</organism>
<dbReference type="GO" id="GO:0047389">
    <property type="term" value="F:glycerophosphocholine phosphodiesterase activity"/>
    <property type="evidence" value="ECO:0007669"/>
    <property type="project" value="TreeGrafter"/>
</dbReference>
<dbReference type="Pfam" id="PF00686">
    <property type="entry name" value="CBM_20"/>
    <property type="match status" value="1"/>
</dbReference>
<dbReference type="InterPro" id="IPR013784">
    <property type="entry name" value="Carb-bd-like_fold"/>
</dbReference>
<dbReference type="EMBL" id="JAEAOA010002291">
    <property type="protein sequence ID" value="KAK3588259.1"/>
    <property type="molecule type" value="Genomic_DNA"/>
</dbReference>
<dbReference type="PANTHER" id="PTHR22958">
    <property type="entry name" value="GLYCEROPHOSPHORYL DIESTER PHOSPHODIESTERASE"/>
    <property type="match status" value="1"/>
</dbReference>
<feature type="domain" description="GP-PDE" evidence="4">
    <location>
        <begin position="339"/>
        <end position="636"/>
    </location>
</feature>
<dbReference type="PROSITE" id="PS51166">
    <property type="entry name" value="CBM20"/>
    <property type="match status" value="1"/>
</dbReference>
<evidence type="ECO:0008006" key="7">
    <source>
        <dbReference type="Google" id="ProtNLM"/>
    </source>
</evidence>
<keyword evidence="6" id="KW-1185">Reference proteome</keyword>
<protein>
    <recommendedName>
        <fullName evidence="7">Glycerophosphocholine phosphodiesterase GPCPD1</fullName>
    </recommendedName>
</protein>
<dbReference type="InterPro" id="IPR030395">
    <property type="entry name" value="GP_PDE_dom"/>
</dbReference>
<dbReference type="SUPFAM" id="SSF51695">
    <property type="entry name" value="PLC-like phosphodiesterases"/>
    <property type="match status" value="1"/>
</dbReference>
<dbReference type="GO" id="GO:0046475">
    <property type="term" value="P:glycerophospholipid catabolic process"/>
    <property type="evidence" value="ECO:0007669"/>
    <property type="project" value="TreeGrafter"/>
</dbReference>
<reference evidence="5" key="3">
    <citation type="submission" date="2023-05" db="EMBL/GenBank/DDBJ databases">
        <authorList>
            <person name="Smith C.H."/>
        </authorList>
    </citation>
    <scope>NUCLEOTIDE SEQUENCE</scope>
    <source>
        <strain evidence="5">CHS0354</strain>
        <tissue evidence="5">Mantle</tissue>
    </source>
</reference>
<dbReference type="InterPro" id="IPR017946">
    <property type="entry name" value="PLC-like_Pdiesterase_TIM-brl"/>
</dbReference>
<dbReference type="Pfam" id="PF25329">
    <property type="entry name" value="C2_GDE1"/>
    <property type="match status" value="1"/>
</dbReference>
<dbReference type="SMART" id="SM01065">
    <property type="entry name" value="CBM_2"/>
    <property type="match status" value="1"/>
</dbReference>
<dbReference type="CDD" id="cd08572">
    <property type="entry name" value="GDPD_GDE5_like"/>
    <property type="match status" value="1"/>
</dbReference>
<evidence type="ECO:0000313" key="6">
    <source>
        <dbReference type="Proteomes" id="UP001195483"/>
    </source>
</evidence>
<feature type="domain" description="CBM20" evidence="3">
    <location>
        <begin position="1"/>
        <end position="137"/>
    </location>
</feature>
<dbReference type="Gene3D" id="3.20.20.190">
    <property type="entry name" value="Phosphatidylinositol (PI) phosphodiesterase"/>
    <property type="match status" value="1"/>
</dbReference>
<dbReference type="InterPro" id="IPR051578">
    <property type="entry name" value="GDPD"/>
</dbReference>
<evidence type="ECO:0000256" key="1">
    <source>
        <dbReference type="ARBA" id="ARBA00022801"/>
    </source>
</evidence>
<dbReference type="InterPro" id="IPR057506">
    <property type="entry name" value="C2_GPCPD1"/>
</dbReference>
<sequence>MISITFEVNFQVNAKTRQGEVVCITGDCEQLGIWDPHKAVVLTPESQNMDSKALNRDAAGSKSREGNVWSKKVQLRGQKEYNYRYFICKIIESDNEESERHVMVTCWETSIQPRRLFAQDFFSSEKSVPSEVATFGTYDGKSHITDGWLTDQSEIHIQLYNNPITMWNPRYRSDTYSIKCTALDHRYTMEMDDMMEEDYQNDTIPNSSSTTVLVSVLEDGKAKPFIQDQFGTICPKNGFMSFQAQTIHPEYLGFDLSFFVVDAAATSGAAKNPKLIGSACILPLDHKVSCDKKKIPIIGLKNKPIGQLEYDFLFVKPLVGFNFDMSVSYQQYWKTTRGSLDVGHRGMGNSYTTKKLASLRENTLCSLNTAGKHGADYVEFDVQLSKDQIPVIYHDFEVCITYRKKKKDDLQLLTLPIHELKLSELQSMKLTHPSSQVSEQLHEIMHSDDLDPEELQPFPTLQRIFEAVDEHIGFNVEVKYPQLNIKGEHEMPNVLEINQYIDKILKVVFQYAGARRIIFSSFHADACILLRKKQNKYPVLFLTNCDHPRYDPYLDLRARTVEMSTNFVVSMGLLGIDIFADILLKDMSNIKKIKDAGLVLFCWGEENNDSNVINTLRQHKVDGIIYDRINDFSSKKENIFMLEKKGKLEKLQKLQTASTSPETCDAMTMTDSGTSIETDTESS</sequence>
<feature type="region of interest" description="Disordered" evidence="2">
    <location>
        <begin position="658"/>
        <end position="683"/>
    </location>
</feature>
<dbReference type="PANTHER" id="PTHR22958:SF1">
    <property type="entry name" value="GLYCEROPHOSPHOCHOLINE PHOSPHODIESTERASE GPCPD1"/>
    <property type="match status" value="1"/>
</dbReference>
<name>A0AAE0SAR7_9BIVA</name>
<dbReference type="Gene3D" id="2.60.40.10">
    <property type="entry name" value="Immunoglobulins"/>
    <property type="match status" value="1"/>
</dbReference>
<gene>
    <name evidence="5" type="ORF">CHS0354_039179</name>
</gene>
<dbReference type="AlphaFoldDB" id="A0AAE0SAR7"/>
<comment type="caution">
    <text evidence="5">The sequence shown here is derived from an EMBL/GenBank/DDBJ whole genome shotgun (WGS) entry which is preliminary data.</text>
</comment>
<reference evidence="5" key="2">
    <citation type="journal article" date="2021" name="Genome Biol. Evol.">
        <title>Developing a high-quality reference genome for a parasitic bivalve with doubly uniparental inheritance (Bivalvia: Unionida).</title>
        <authorList>
            <person name="Smith C.H."/>
        </authorList>
    </citation>
    <scope>NUCLEOTIDE SEQUENCE</scope>
    <source>
        <strain evidence="5">CHS0354</strain>
        <tissue evidence="5">Mantle</tissue>
    </source>
</reference>
<dbReference type="GO" id="GO:2001070">
    <property type="term" value="F:starch binding"/>
    <property type="evidence" value="ECO:0007669"/>
    <property type="project" value="InterPro"/>
</dbReference>
<dbReference type="FunFam" id="3.20.20.190:FF:000032">
    <property type="entry name" value="Glycerophosphoryl diester phosphodiesterase, putative"/>
    <property type="match status" value="1"/>
</dbReference>
<reference evidence="5" key="1">
    <citation type="journal article" date="2021" name="Genome Biol. Evol.">
        <title>A High-Quality Reference Genome for a Parasitic Bivalve with Doubly Uniparental Inheritance (Bivalvia: Unionida).</title>
        <authorList>
            <person name="Smith C.H."/>
        </authorList>
    </citation>
    <scope>NUCLEOTIDE SEQUENCE</scope>
    <source>
        <strain evidence="5">CHS0354</strain>
    </source>
</reference>
<dbReference type="Proteomes" id="UP001195483">
    <property type="component" value="Unassembled WGS sequence"/>
</dbReference>
<evidence type="ECO:0000313" key="5">
    <source>
        <dbReference type="EMBL" id="KAK3588259.1"/>
    </source>
</evidence>
<dbReference type="PROSITE" id="PS51704">
    <property type="entry name" value="GP_PDE"/>
    <property type="match status" value="1"/>
</dbReference>
<proteinExistence type="predicted"/>